<dbReference type="InParanoid" id="A0A1B1YV82"/>
<accession>A0A1B1YV82</accession>
<proteinExistence type="predicted"/>
<dbReference type="KEGG" id="gbi:PG2T_10940"/>
<evidence type="ECO:0000313" key="1">
    <source>
        <dbReference type="EMBL" id="ANX04627.1"/>
    </source>
</evidence>
<sequence length="206" mass="21500">MPAPLRRARFGILARGLAMAGLLGGTAPWWGPAWCAALAPLLEGVLAATAAPWDTVQVTLAKRDEQAVLAAQFSTARGFVYRGFPVPPGVWVQTQTLQGYAWQHPVILLTLWAAWPFPAATTRLRAGAALLMAIVPLAVLDLSLTLRGSLTDLMLAGTAPDLIASSIPVQAMRLLEAGGRAALDLAVGVAMLAILRRPATVGPAAA</sequence>
<dbReference type="Proteomes" id="UP000092952">
    <property type="component" value="Chromosome"/>
</dbReference>
<dbReference type="RefSeq" id="WP_068805216.1">
    <property type="nucleotide sequence ID" value="NZ_CP014671.1"/>
</dbReference>
<dbReference type="EMBL" id="CP014671">
    <property type="protein sequence ID" value="ANX04627.1"/>
    <property type="molecule type" value="Genomic_DNA"/>
</dbReference>
<protein>
    <submittedName>
        <fullName evidence="1">Uncharacterized protein</fullName>
    </submittedName>
</protein>
<dbReference type="STRING" id="1810504.PG2T_10940"/>
<dbReference type="AlphaFoldDB" id="A0A1B1YV82"/>
<keyword evidence="2" id="KW-1185">Reference proteome</keyword>
<reference evidence="2" key="1">
    <citation type="submission" date="2016-03" db="EMBL/GenBank/DDBJ databases">
        <title>Complete genome sequence of Solimmundus cernigliae, representing a novel lineage of polycyclic aromatic hydrocarbon degraders within the Gammaproteobacteria.</title>
        <authorList>
            <person name="Singleton D.R."/>
            <person name="Dickey A.N."/>
            <person name="Scholl E.H."/>
            <person name="Wright F.A."/>
            <person name="Aitken M.D."/>
        </authorList>
    </citation>
    <scope>NUCLEOTIDE SEQUENCE [LARGE SCALE GENOMIC DNA]</scope>
    <source>
        <strain evidence="2">TR3.2</strain>
    </source>
</reference>
<name>A0A1B1YV82_9GAMM</name>
<evidence type="ECO:0000313" key="2">
    <source>
        <dbReference type="Proteomes" id="UP000092952"/>
    </source>
</evidence>
<gene>
    <name evidence="1" type="ORF">PG2T_10940</name>
</gene>
<organism evidence="1 2">
    <name type="scientific">Immundisolibacter cernigliae</name>
    <dbReference type="NCBI Taxonomy" id="1810504"/>
    <lineage>
        <taxon>Bacteria</taxon>
        <taxon>Pseudomonadati</taxon>
        <taxon>Pseudomonadota</taxon>
        <taxon>Gammaproteobacteria</taxon>
        <taxon>Immundisolibacterales</taxon>
        <taxon>Immundisolibacteraceae</taxon>
        <taxon>Immundisolibacter</taxon>
    </lineage>
</organism>